<dbReference type="AlphaFoldDB" id="A0A2S8F9P3"/>
<comment type="caution">
    <text evidence="1">The sequence shown here is derived from an EMBL/GenBank/DDBJ whole genome shotgun (WGS) entry which is preliminary data.</text>
</comment>
<dbReference type="RefSeq" id="WP_105358176.1">
    <property type="nucleotide sequence ID" value="NZ_PUIB01000024.1"/>
</dbReference>
<protein>
    <recommendedName>
        <fullName evidence="3">GP-PDE domain-containing protein</fullName>
    </recommendedName>
</protein>
<dbReference type="CDD" id="cd08584">
    <property type="entry name" value="PI-PLCc_GDPD_SF_unchar2"/>
    <property type="match status" value="1"/>
</dbReference>
<dbReference type="EMBL" id="PUIB01000024">
    <property type="protein sequence ID" value="PQO28861.1"/>
    <property type="molecule type" value="Genomic_DNA"/>
</dbReference>
<reference evidence="1 2" key="1">
    <citation type="submission" date="2018-02" db="EMBL/GenBank/DDBJ databases">
        <title>Comparative genomes isolates from brazilian mangrove.</title>
        <authorList>
            <person name="Araujo J.E."/>
            <person name="Taketani R.G."/>
            <person name="Silva M.C.P."/>
            <person name="Loureco M.V."/>
            <person name="Andreote F.D."/>
        </authorList>
    </citation>
    <scope>NUCLEOTIDE SEQUENCE [LARGE SCALE GENOMIC DNA]</scope>
    <source>
        <strain evidence="1 2">NAP PRIS-MGV</strain>
    </source>
</reference>
<dbReference type="OrthoDB" id="9810159at2"/>
<gene>
    <name evidence="1" type="ORF">C5Y98_24165</name>
</gene>
<name>A0A2S8F9P3_9BACT</name>
<accession>A0A2S8F9P3</accession>
<evidence type="ECO:0000313" key="1">
    <source>
        <dbReference type="EMBL" id="PQO28861.1"/>
    </source>
</evidence>
<sequence length="195" mass="22398">MQYIAHRINTRSQLADVPPQYGVELDLRDHGDDLILQHDPFISGERFADYLADYQHGLMILNIKSERIEHRVLEMIQGKLNDYFFLDSSYPMIRTLCKLGERKIAVRFSEYEPVESALALAGEVEWVWVDCFTKMPLTDETYGKLKPHFKLCAVSPELQGRSVDTIAEYAAQLAPYPMDAICTKRPDLWQAAIGE</sequence>
<proteinExistence type="predicted"/>
<dbReference type="Proteomes" id="UP000239388">
    <property type="component" value="Unassembled WGS sequence"/>
</dbReference>
<evidence type="ECO:0000313" key="2">
    <source>
        <dbReference type="Proteomes" id="UP000239388"/>
    </source>
</evidence>
<evidence type="ECO:0008006" key="3">
    <source>
        <dbReference type="Google" id="ProtNLM"/>
    </source>
</evidence>
<organism evidence="1 2">
    <name type="scientific">Blastopirellula marina</name>
    <dbReference type="NCBI Taxonomy" id="124"/>
    <lineage>
        <taxon>Bacteria</taxon>
        <taxon>Pseudomonadati</taxon>
        <taxon>Planctomycetota</taxon>
        <taxon>Planctomycetia</taxon>
        <taxon>Pirellulales</taxon>
        <taxon>Pirellulaceae</taxon>
        <taxon>Blastopirellula</taxon>
    </lineage>
</organism>